<dbReference type="AlphaFoldDB" id="A0A645EL80"/>
<sequence>MFAKDILIAMSSRMSPIFIAIIVILFVVESLYAAYRTLLYFNNYMQNKHKKNKKS</sequence>
<reference evidence="1" key="1">
    <citation type="submission" date="2019-08" db="EMBL/GenBank/DDBJ databases">
        <authorList>
            <person name="Kucharzyk K."/>
            <person name="Murdoch R.W."/>
            <person name="Higgins S."/>
            <person name="Loffler F."/>
        </authorList>
    </citation>
    <scope>NUCLEOTIDE SEQUENCE</scope>
</reference>
<dbReference type="EMBL" id="VSSQ01047854">
    <property type="protein sequence ID" value="MPN01879.1"/>
    <property type="molecule type" value="Genomic_DNA"/>
</dbReference>
<name>A0A645EL80_9ZZZZ</name>
<gene>
    <name evidence="1" type="ORF">SDC9_149091</name>
</gene>
<protein>
    <submittedName>
        <fullName evidence="1">Uncharacterized protein</fullName>
    </submittedName>
</protein>
<evidence type="ECO:0000313" key="1">
    <source>
        <dbReference type="EMBL" id="MPN01879.1"/>
    </source>
</evidence>
<proteinExistence type="predicted"/>
<comment type="caution">
    <text evidence="1">The sequence shown here is derived from an EMBL/GenBank/DDBJ whole genome shotgun (WGS) entry which is preliminary data.</text>
</comment>
<accession>A0A645EL80</accession>
<organism evidence="1">
    <name type="scientific">bioreactor metagenome</name>
    <dbReference type="NCBI Taxonomy" id="1076179"/>
    <lineage>
        <taxon>unclassified sequences</taxon>
        <taxon>metagenomes</taxon>
        <taxon>ecological metagenomes</taxon>
    </lineage>
</organism>